<dbReference type="GO" id="GO:0000178">
    <property type="term" value="C:exosome (RNase complex)"/>
    <property type="evidence" value="ECO:0007669"/>
    <property type="project" value="TreeGrafter"/>
</dbReference>
<dbReference type="PANTHER" id="PTHR15341">
    <property type="entry name" value="SUN-COR STEROID HORMONE RECEPTOR CO-REPRESSOR"/>
    <property type="match status" value="1"/>
</dbReference>
<dbReference type="eggNOG" id="KOG4835">
    <property type="taxonomic scope" value="Eukaryota"/>
</dbReference>
<name>S3C6M3_OPHP1</name>
<protein>
    <recommendedName>
        <fullName evidence="6">Exosome complex protein</fullName>
    </recommendedName>
</protein>
<accession>S3C6M3</accession>
<dbReference type="PANTHER" id="PTHR15341:SF3">
    <property type="entry name" value="NUCLEAR NUCLEIC ACID-BINDING PROTEIN C1D"/>
    <property type="match status" value="1"/>
</dbReference>
<dbReference type="InterPro" id="IPR011082">
    <property type="entry name" value="Exosome-assoc_fac/DNA_repair"/>
</dbReference>
<dbReference type="HOGENOM" id="CLU_064339_2_1_1"/>
<dbReference type="AlphaFoldDB" id="S3C6M3"/>
<dbReference type="STRING" id="1262450.S3C6M3"/>
<evidence type="ECO:0000256" key="6">
    <source>
        <dbReference type="RuleBase" id="RU368003"/>
    </source>
</evidence>
<evidence type="ECO:0000256" key="1">
    <source>
        <dbReference type="ARBA" id="ARBA00004123"/>
    </source>
</evidence>
<evidence type="ECO:0000313" key="9">
    <source>
        <dbReference type="Proteomes" id="UP000016923"/>
    </source>
</evidence>
<sequence>MDDIQPRIRQLAAEIDRLEAAVGPLLLGKPADPATSSDPSEAAAAMGHAAAAMHLPLLDKAKLHVLASFALESSLYCSLGLAGVDARNHAVFRELQRVRQYMTKIDTAEKTSTESQQPTSCLDKAAAIRFVKADVDDPGMKAQLNKLLKEEQAAAVAETQSRGSGAAIAFASSSTPPPSLKLSNNRKRGGSFSRGGSESGSHLTKRPKQQQGEARGRGQISGRGSRAT</sequence>
<dbReference type="GO" id="GO:0003723">
    <property type="term" value="F:RNA binding"/>
    <property type="evidence" value="ECO:0007669"/>
    <property type="project" value="UniProtKB-UniRule"/>
</dbReference>
<reference evidence="8 9" key="1">
    <citation type="journal article" date="2013" name="BMC Genomics">
        <title>The genome and transcriptome of the pine saprophyte Ophiostoma piceae, and a comparison with the bark beetle-associated pine pathogen Grosmannia clavigera.</title>
        <authorList>
            <person name="Haridas S."/>
            <person name="Wang Y."/>
            <person name="Lim L."/>
            <person name="Massoumi Alamouti S."/>
            <person name="Jackman S."/>
            <person name="Docking R."/>
            <person name="Robertson G."/>
            <person name="Birol I."/>
            <person name="Bohlmann J."/>
            <person name="Breuil C."/>
        </authorList>
    </citation>
    <scope>NUCLEOTIDE SEQUENCE [LARGE SCALE GENOMIC DNA]</scope>
    <source>
        <strain evidence="8 9">UAMH 11346</strain>
    </source>
</reference>
<dbReference type="GO" id="GO:0003677">
    <property type="term" value="F:DNA binding"/>
    <property type="evidence" value="ECO:0007669"/>
    <property type="project" value="TreeGrafter"/>
</dbReference>
<comment type="similarity">
    <text evidence="2 6">Belongs to the C1D family.</text>
</comment>
<organism evidence="8 9">
    <name type="scientific">Ophiostoma piceae (strain UAMH 11346)</name>
    <name type="common">Sap stain fungus</name>
    <dbReference type="NCBI Taxonomy" id="1262450"/>
    <lineage>
        <taxon>Eukaryota</taxon>
        <taxon>Fungi</taxon>
        <taxon>Dikarya</taxon>
        <taxon>Ascomycota</taxon>
        <taxon>Pezizomycotina</taxon>
        <taxon>Sordariomycetes</taxon>
        <taxon>Sordariomycetidae</taxon>
        <taxon>Ophiostomatales</taxon>
        <taxon>Ophiostomataceae</taxon>
        <taxon>Ophiostoma</taxon>
    </lineage>
</organism>
<feature type="region of interest" description="Disordered" evidence="7">
    <location>
        <begin position="169"/>
        <end position="228"/>
    </location>
</feature>
<keyword evidence="3 6" id="KW-0698">rRNA processing</keyword>
<proteinExistence type="inferred from homology"/>
<dbReference type="GO" id="GO:0005730">
    <property type="term" value="C:nucleolus"/>
    <property type="evidence" value="ECO:0007669"/>
    <property type="project" value="TreeGrafter"/>
</dbReference>
<evidence type="ECO:0000256" key="5">
    <source>
        <dbReference type="ARBA" id="ARBA00023242"/>
    </source>
</evidence>
<dbReference type="GO" id="GO:0000460">
    <property type="term" value="P:maturation of 5.8S rRNA"/>
    <property type="evidence" value="ECO:0007669"/>
    <property type="project" value="TreeGrafter"/>
</dbReference>
<dbReference type="InterPro" id="IPR007146">
    <property type="entry name" value="Sas10/Utp3/C1D"/>
</dbReference>
<dbReference type="Proteomes" id="UP000016923">
    <property type="component" value="Unassembled WGS sequence"/>
</dbReference>
<feature type="compositionally biased region" description="Low complexity" evidence="7">
    <location>
        <begin position="190"/>
        <end position="201"/>
    </location>
</feature>
<dbReference type="Pfam" id="PF04000">
    <property type="entry name" value="Sas10_Utp3"/>
    <property type="match status" value="1"/>
</dbReference>
<feature type="compositionally biased region" description="Low complexity" evidence="7">
    <location>
        <begin position="217"/>
        <end position="228"/>
    </location>
</feature>
<dbReference type="VEuPathDB" id="FungiDB:F503_01240"/>
<dbReference type="GO" id="GO:0010468">
    <property type="term" value="P:regulation of gene expression"/>
    <property type="evidence" value="ECO:0007669"/>
    <property type="project" value="TreeGrafter"/>
</dbReference>
<keyword evidence="5 6" id="KW-0539">Nucleus</keyword>
<comment type="subcellular location">
    <subcellularLocation>
        <location evidence="1 6">Nucleus</location>
    </subcellularLocation>
</comment>
<dbReference type="EMBL" id="KE148149">
    <property type="protein sequence ID" value="EPE08457.1"/>
    <property type="molecule type" value="Genomic_DNA"/>
</dbReference>
<evidence type="ECO:0000256" key="4">
    <source>
        <dbReference type="ARBA" id="ARBA00022884"/>
    </source>
</evidence>
<evidence type="ECO:0000256" key="3">
    <source>
        <dbReference type="ARBA" id="ARBA00022552"/>
    </source>
</evidence>
<evidence type="ECO:0000313" key="8">
    <source>
        <dbReference type="EMBL" id="EPE08457.1"/>
    </source>
</evidence>
<evidence type="ECO:0000256" key="2">
    <source>
        <dbReference type="ARBA" id="ARBA00009154"/>
    </source>
</evidence>
<evidence type="ECO:0000256" key="7">
    <source>
        <dbReference type="SAM" id="MobiDB-lite"/>
    </source>
</evidence>
<gene>
    <name evidence="8" type="ORF">F503_01240</name>
</gene>
<keyword evidence="9" id="KW-1185">Reference proteome</keyword>
<dbReference type="OrthoDB" id="1421013at2759"/>
<comment type="function">
    <text evidence="6">Required for exosome-dependent processing of pre-rRNA and small nucleolar RNA (snRNA) precursors. Involved in processing of 35S pre-rRNA at the A0, A1 and A2 sites.</text>
</comment>
<keyword evidence="4 6" id="KW-0694">RNA-binding</keyword>